<dbReference type="STRING" id="47428.A0A284QV06"/>
<feature type="region of interest" description="Disordered" evidence="1">
    <location>
        <begin position="268"/>
        <end position="366"/>
    </location>
</feature>
<dbReference type="Proteomes" id="UP000219338">
    <property type="component" value="Unassembled WGS sequence"/>
</dbReference>
<keyword evidence="2" id="KW-1133">Transmembrane helix</keyword>
<evidence type="ECO:0000313" key="4">
    <source>
        <dbReference type="Proteomes" id="UP000219338"/>
    </source>
</evidence>
<feature type="transmembrane region" description="Helical" evidence="2">
    <location>
        <begin position="12"/>
        <end position="39"/>
    </location>
</feature>
<feature type="transmembrane region" description="Helical" evidence="2">
    <location>
        <begin position="126"/>
        <end position="150"/>
    </location>
</feature>
<reference evidence="4" key="1">
    <citation type="journal article" date="2017" name="Nat. Ecol. Evol.">
        <title>Genome expansion and lineage-specific genetic innovations in the forest pathogenic fungi Armillaria.</title>
        <authorList>
            <person name="Sipos G."/>
            <person name="Prasanna A.N."/>
            <person name="Walter M.C."/>
            <person name="O'Connor E."/>
            <person name="Balint B."/>
            <person name="Krizsan K."/>
            <person name="Kiss B."/>
            <person name="Hess J."/>
            <person name="Varga T."/>
            <person name="Slot J."/>
            <person name="Riley R."/>
            <person name="Boka B."/>
            <person name="Rigling D."/>
            <person name="Barry K."/>
            <person name="Lee J."/>
            <person name="Mihaltcheva S."/>
            <person name="LaButti K."/>
            <person name="Lipzen A."/>
            <person name="Waldron R."/>
            <person name="Moloney N.M."/>
            <person name="Sperisen C."/>
            <person name="Kredics L."/>
            <person name="Vagvoelgyi C."/>
            <person name="Patrignani A."/>
            <person name="Fitzpatrick D."/>
            <person name="Nagy I."/>
            <person name="Doyle S."/>
            <person name="Anderson J.B."/>
            <person name="Grigoriev I.V."/>
            <person name="Gueldener U."/>
            <person name="Muensterkoetter M."/>
            <person name="Nagy L.G."/>
        </authorList>
    </citation>
    <scope>NUCLEOTIDE SEQUENCE [LARGE SCALE GENOMIC DNA]</scope>
    <source>
        <strain evidence="4">C18/9</strain>
    </source>
</reference>
<evidence type="ECO:0000256" key="1">
    <source>
        <dbReference type="SAM" id="MobiDB-lite"/>
    </source>
</evidence>
<gene>
    <name evidence="3" type="ORF">ARMOST_03604</name>
</gene>
<organism evidence="3 4">
    <name type="scientific">Armillaria ostoyae</name>
    <name type="common">Armillaria root rot fungus</name>
    <dbReference type="NCBI Taxonomy" id="47428"/>
    <lineage>
        <taxon>Eukaryota</taxon>
        <taxon>Fungi</taxon>
        <taxon>Dikarya</taxon>
        <taxon>Basidiomycota</taxon>
        <taxon>Agaricomycotina</taxon>
        <taxon>Agaricomycetes</taxon>
        <taxon>Agaricomycetidae</taxon>
        <taxon>Agaricales</taxon>
        <taxon>Marasmiineae</taxon>
        <taxon>Physalacriaceae</taxon>
        <taxon>Armillaria</taxon>
    </lineage>
</organism>
<name>A0A284QV06_ARMOS</name>
<feature type="transmembrane region" description="Helical" evidence="2">
    <location>
        <begin position="45"/>
        <end position="64"/>
    </location>
</feature>
<keyword evidence="2" id="KW-0472">Membrane</keyword>
<proteinExistence type="predicted"/>
<evidence type="ECO:0000256" key="2">
    <source>
        <dbReference type="SAM" id="Phobius"/>
    </source>
</evidence>
<dbReference type="EMBL" id="FUEG01000002">
    <property type="protein sequence ID" value="SJL00292.1"/>
    <property type="molecule type" value="Genomic_DNA"/>
</dbReference>
<keyword evidence="2" id="KW-0812">Transmembrane</keyword>
<feature type="transmembrane region" description="Helical" evidence="2">
    <location>
        <begin position="76"/>
        <end position="98"/>
    </location>
</feature>
<protein>
    <recommendedName>
        <fullName evidence="5">MARVEL domain-containing protein</fullName>
    </recommendedName>
</protein>
<sequence length="366" mass="41222">MQHFYAYTRYAFVGLFLVFNAINASVAVWNLSLIQLIGLKYPLDIYLTVVGACGLAMSFLIVFVEAAHDNPITGWVWFECTWVGLFLVMNFCGAVAFFDLDEWLFDMCLQARRQIGDIGCVSNRVILAFSWITIMILVGYMVVLTVTCLIRQKKDTRIWLYHIRDLDTPSSRLPSAPTSPTIPYFRQDNAAIVAPLPRRPGPSVNMMGGLNSSYDVEAYEPPPARAARAPRNNFVSQPKFSAASNQATVTSLYPQYVQSSMVITPSRMQMQEPPRPQPNNPPSPPPLGDWPRADILSRPVRAVHKQLRRESLPDPDDRFGSTQTPHRVRPTGPRIPSTRTRPPHLDLHVTSPTKGKERRRPDSDSL</sequence>
<accession>A0A284QV06</accession>
<feature type="compositionally biased region" description="Pro residues" evidence="1">
    <location>
        <begin position="273"/>
        <end position="288"/>
    </location>
</feature>
<dbReference type="OrthoDB" id="3269357at2759"/>
<feature type="compositionally biased region" description="Basic and acidic residues" evidence="1">
    <location>
        <begin position="308"/>
        <end position="319"/>
    </location>
</feature>
<dbReference type="AlphaFoldDB" id="A0A284QV06"/>
<keyword evidence="4" id="KW-1185">Reference proteome</keyword>
<evidence type="ECO:0008006" key="5">
    <source>
        <dbReference type="Google" id="ProtNLM"/>
    </source>
</evidence>
<evidence type="ECO:0000313" key="3">
    <source>
        <dbReference type="EMBL" id="SJL00292.1"/>
    </source>
</evidence>
<dbReference type="OMA" id="VWFECTW"/>